<feature type="chain" id="PRO_5013029378" evidence="1">
    <location>
        <begin position="22"/>
        <end position="190"/>
    </location>
</feature>
<protein>
    <submittedName>
        <fullName evidence="2">Uncharacterized protein</fullName>
    </submittedName>
</protein>
<organism evidence="2 3">
    <name type="scientific">Fistulifera solaris</name>
    <name type="common">Oleaginous diatom</name>
    <dbReference type="NCBI Taxonomy" id="1519565"/>
    <lineage>
        <taxon>Eukaryota</taxon>
        <taxon>Sar</taxon>
        <taxon>Stramenopiles</taxon>
        <taxon>Ochrophyta</taxon>
        <taxon>Bacillariophyta</taxon>
        <taxon>Bacillariophyceae</taxon>
        <taxon>Bacillariophycidae</taxon>
        <taxon>Naviculales</taxon>
        <taxon>Naviculaceae</taxon>
        <taxon>Fistulifera</taxon>
    </lineage>
</organism>
<evidence type="ECO:0000256" key="1">
    <source>
        <dbReference type="SAM" id="SignalP"/>
    </source>
</evidence>
<accession>A0A1Z5JAW2</accession>
<evidence type="ECO:0000313" key="2">
    <source>
        <dbReference type="EMBL" id="GAX11127.1"/>
    </source>
</evidence>
<keyword evidence="1" id="KW-0732">Signal</keyword>
<gene>
    <name evidence="2" type="ORF">FisN_9Hu218</name>
</gene>
<keyword evidence="3" id="KW-1185">Reference proteome</keyword>
<dbReference type="InParanoid" id="A0A1Z5JAW2"/>
<reference evidence="2 3" key="1">
    <citation type="journal article" date="2015" name="Plant Cell">
        <title>Oil accumulation by the oleaginous diatom Fistulifera solaris as revealed by the genome and transcriptome.</title>
        <authorList>
            <person name="Tanaka T."/>
            <person name="Maeda Y."/>
            <person name="Veluchamy A."/>
            <person name="Tanaka M."/>
            <person name="Abida H."/>
            <person name="Marechal E."/>
            <person name="Bowler C."/>
            <person name="Muto M."/>
            <person name="Sunaga Y."/>
            <person name="Tanaka M."/>
            <person name="Yoshino T."/>
            <person name="Taniguchi T."/>
            <person name="Fukuda Y."/>
            <person name="Nemoto M."/>
            <person name="Matsumoto M."/>
            <person name="Wong P.S."/>
            <person name="Aburatani S."/>
            <person name="Fujibuchi W."/>
        </authorList>
    </citation>
    <scope>NUCLEOTIDE SEQUENCE [LARGE SCALE GENOMIC DNA]</scope>
    <source>
        <strain evidence="2 3">JPCC DA0580</strain>
    </source>
</reference>
<dbReference type="Proteomes" id="UP000198406">
    <property type="component" value="Unassembled WGS sequence"/>
</dbReference>
<dbReference type="AlphaFoldDB" id="A0A1Z5JAW2"/>
<dbReference type="EMBL" id="BDSP01000036">
    <property type="protein sequence ID" value="GAX11127.1"/>
    <property type="molecule type" value="Genomic_DNA"/>
</dbReference>
<evidence type="ECO:0000313" key="3">
    <source>
        <dbReference type="Proteomes" id="UP000198406"/>
    </source>
</evidence>
<sequence length="190" mass="20921">MKRTIVLQTLGLSLALQMTHARLHGRLEERILDCSSDNDCAADSEYCSRGSCRPFGACETVADCMNPSNLHFIPQCIGYRTCEAGFCGMVCSERSCSSEDLELETVTCLIRPCDALQCDESYESCVDDYCGGCNALFFDAAGQLICTKSEQETRSCVTDYASCRNEDGITRQLTCLIEMTQQMVSCALQP</sequence>
<dbReference type="OrthoDB" id="10037294at2759"/>
<comment type="caution">
    <text evidence="2">The sequence shown here is derived from an EMBL/GenBank/DDBJ whole genome shotgun (WGS) entry which is preliminary data.</text>
</comment>
<name>A0A1Z5JAW2_FISSO</name>
<feature type="signal peptide" evidence="1">
    <location>
        <begin position="1"/>
        <end position="21"/>
    </location>
</feature>
<proteinExistence type="predicted"/>